<name>A0A8K1FE43_PYTOL</name>
<feature type="region of interest" description="Disordered" evidence="1">
    <location>
        <begin position="762"/>
        <end position="791"/>
    </location>
</feature>
<feature type="compositionally biased region" description="Basic and acidic residues" evidence="1">
    <location>
        <begin position="781"/>
        <end position="791"/>
    </location>
</feature>
<feature type="region of interest" description="Disordered" evidence="1">
    <location>
        <begin position="487"/>
        <end position="635"/>
    </location>
</feature>
<feature type="compositionally biased region" description="Basic and acidic residues" evidence="1">
    <location>
        <begin position="564"/>
        <end position="578"/>
    </location>
</feature>
<dbReference type="Proteomes" id="UP000794436">
    <property type="component" value="Unassembled WGS sequence"/>
</dbReference>
<comment type="caution">
    <text evidence="2">The sequence shown here is derived from an EMBL/GenBank/DDBJ whole genome shotgun (WGS) entry which is preliminary data.</text>
</comment>
<feature type="compositionally biased region" description="Low complexity" evidence="1">
    <location>
        <begin position="540"/>
        <end position="549"/>
    </location>
</feature>
<feature type="region of interest" description="Disordered" evidence="1">
    <location>
        <begin position="138"/>
        <end position="308"/>
    </location>
</feature>
<accession>A0A8K1FE43</accession>
<feature type="compositionally biased region" description="Low complexity" evidence="1">
    <location>
        <begin position="292"/>
        <end position="304"/>
    </location>
</feature>
<feature type="compositionally biased region" description="Basic residues" evidence="1">
    <location>
        <begin position="233"/>
        <end position="242"/>
    </location>
</feature>
<dbReference type="AlphaFoldDB" id="A0A8K1FE43"/>
<gene>
    <name evidence="2" type="ORF">Poli38472_007171</name>
</gene>
<evidence type="ECO:0000313" key="3">
    <source>
        <dbReference type="Proteomes" id="UP000794436"/>
    </source>
</evidence>
<sequence>MKEATPAAMTDVAVMDGESSASTERTTSAAPLAVVADAVDAVDARVDGVAESTSPKMPIHHILNDASDEIVGESEPMEQASTALTVMDVAGVHTSAPPSTVVSTTVKNTQVSTVVPVVTGQDPATAQLLLSLASPSLHRAEPQAQPQVVAEEPTQDDVEMEIAPESQSSTQPQEPDEEGKATEPTSSTIPPVSQEAKRTATAKAPVSEFMETATASTEDVAMESTDADASSGRSRRPRRASARAKAAGLNLVRPGEEPIAGAPSGSTARAREKRPPPRFTVESTPPKRSRKAASAPVPSSAESVTHTEDEDVEFVIASENVQKPVVETKKSKSRKRPGISQRQMAELIERQTDPIPDMPANSHRVDQGRTIRNCMFCKAAHSTHTLFHCAECARVYHDRCLANKYRPMVDKDQPFEDQLEKLTLHHDESRTSLLRCGSCLAGFMDIFRGDAFQWDCDCPTCTTAPEKIVAYRRHMIKLIIEQHNEQLDAKKKKGKAPVKAKTGGAGTTKSNPKTTGATPARKGSKRTRGAAAMDDSDVLSTRTRGSSRGVSDENGEETGSVSGDDEHGVVDADSKENNLDDQANAGGMDVDNEQSDVKGTEKMPASQPSTTPIGVTDEHEDSKLSSNGHNLNSRAVDSGEYEEPLTLNTILEHVDIQAVDDECVRIPIACSATASMQQGGKFKLGTLVWNKRKSSKVSCSCCSNTGKTQKWFVEHTDPSLVKGEKVEFLHYLFAVRRDLGRLYPLQDVVSLVRGQFDALPRSQGTARTKKLRTASDADDEETKKEQERNRHLDRLRRVRWGKGQKTSPSTRGGVQPKYTVELVCSDPRYMHKLDNGDVRDKASDSDIGTESGYKTGTLEVCVFPFKRGSVTCKCCDASMQLVDWVNHTTTSGKIDDKMAKHYLYVRLHESNLTVITFLKFCMSLDFVSGIDDQVTLNKTLDRIVKNL</sequence>
<reference evidence="2" key="1">
    <citation type="submission" date="2019-03" db="EMBL/GenBank/DDBJ databases">
        <title>Long read genome sequence of the mycoparasitic Pythium oligandrum ATCC 38472 isolated from sugarbeet rhizosphere.</title>
        <authorList>
            <person name="Gaulin E."/>
        </authorList>
    </citation>
    <scope>NUCLEOTIDE SEQUENCE</scope>
    <source>
        <strain evidence="2">ATCC 38472_TT</strain>
    </source>
</reference>
<feature type="compositionally biased region" description="Acidic residues" evidence="1">
    <location>
        <begin position="153"/>
        <end position="162"/>
    </location>
</feature>
<keyword evidence="3" id="KW-1185">Reference proteome</keyword>
<feature type="compositionally biased region" description="Polar residues" evidence="1">
    <location>
        <begin position="624"/>
        <end position="635"/>
    </location>
</feature>
<protein>
    <submittedName>
        <fullName evidence="2">Uncharacterized protein</fullName>
    </submittedName>
</protein>
<dbReference type="EMBL" id="SPLM01000110">
    <property type="protein sequence ID" value="TMW59026.1"/>
    <property type="molecule type" value="Genomic_DNA"/>
</dbReference>
<evidence type="ECO:0000256" key="1">
    <source>
        <dbReference type="SAM" id="MobiDB-lite"/>
    </source>
</evidence>
<proteinExistence type="predicted"/>
<evidence type="ECO:0000313" key="2">
    <source>
        <dbReference type="EMBL" id="TMW59026.1"/>
    </source>
</evidence>
<organism evidence="2 3">
    <name type="scientific">Pythium oligandrum</name>
    <name type="common">Mycoparasitic fungus</name>
    <dbReference type="NCBI Taxonomy" id="41045"/>
    <lineage>
        <taxon>Eukaryota</taxon>
        <taxon>Sar</taxon>
        <taxon>Stramenopiles</taxon>
        <taxon>Oomycota</taxon>
        <taxon>Peronosporomycetes</taxon>
        <taxon>Pythiales</taxon>
        <taxon>Pythiaceae</taxon>
        <taxon>Pythium</taxon>
    </lineage>
</organism>